<dbReference type="SMART" id="SM00363">
    <property type="entry name" value="S4"/>
    <property type="match status" value="1"/>
</dbReference>
<proteinExistence type="inferred from homology"/>
<dbReference type="GO" id="GO:0003723">
    <property type="term" value="F:RNA binding"/>
    <property type="evidence" value="ECO:0007669"/>
    <property type="project" value="UniProtKB-KW"/>
</dbReference>
<dbReference type="Gene3D" id="3.30.70.580">
    <property type="entry name" value="Pseudouridine synthase I, catalytic domain, N-terminal subdomain"/>
    <property type="match status" value="1"/>
</dbReference>
<evidence type="ECO:0000256" key="2">
    <source>
        <dbReference type="ARBA" id="ARBA00022884"/>
    </source>
</evidence>
<dbReference type="OrthoDB" id="9807213at2"/>
<dbReference type="RefSeq" id="WP_036549449.1">
    <property type="nucleotide sequence ID" value="NZ_JBKBNO010000012.1"/>
</dbReference>
<keyword evidence="9" id="KW-0456">Lyase</keyword>
<organism evidence="9 10">
    <name type="scientific">Nitrincola lacisaponensis</name>
    <dbReference type="NCBI Taxonomy" id="267850"/>
    <lineage>
        <taxon>Bacteria</taxon>
        <taxon>Pseudomonadati</taxon>
        <taxon>Pseudomonadota</taxon>
        <taxon>Gammaproteobacteria</taxon>
        <taxon>Oceanospirillales</taxon>
        <taxon>Oceanospirillaceae</taxon>
        <taxon>Nitrincola</taxon>
    </lineage>
</organism>
<evidence type="ECO:0000256" key="4">
    <source>
        <dbReference type="ARBA" id="ARBA00036749"/>
    </source>
</evidence>
<dbReference type="GO" id="GO:0160136">
    <property type="term" value="F:16S rRNA pseudouridine(516) synthase activity"/>
    <property type="evidence" value="ECO:0007669"/>
    <property type="project" value="UniProtKB-EC"/>
</dbReference>
<comment type="caution">
    <text evidence="9">The sequence shown here is derived from an EMBL/GenBank/DDBJ whole genome shotgun (WGS) entry which is preliminary data.</text>
</comment>
<dbReference type="PANTHER" id="PTHR47683:SF4">
    <property type="entry name" value="PSEUDOURIDINE SYNTHASE"/>
    <property type="match status" value="1"/>
</dbReference>
<dbReference type="NCBIfam" id="NF008097">
    <property type="entry name" value="PRK10839.1"/>
    <property type="match status" value="1"/>
</dbReference>
<feature type="domain" description="RNA-binding S4" evidence="8">
    <location>
        <begin position="1"/>
        <end position="62"/>
    </location>
</feature>
<dbReference type="InterPro" id="IPR000748">
    <property type="entry name" value="PsdUridine_synth_RsuA/RluB/E/F"/>
</dbReference>
<comment type="similarity">
    <text evidence="1 7">Belongs to the pseudouridine synthase RsuA family.</text>
</comment>
<dbReference type="InterPro" id="IPR018496">
    <property type="entry name" value="PsdUridine_synth_RsuA/RluB_CS"/>
</dbReference>
<evidence type="ECO:0000256" key="5">
    <source>
        <dbReference type="ARBA" id="ARBA00037590"/>
    </source>
</evidence>
<dbReference type="GO" id="GO:0000455">
    <property type="term" value="P:enzyme-directed rRNA pseudouridine synthesis"/>
    <property type="evidence" value="ECO:0007669"/>
    <property type="project" value="UniProtKB-ARBA"/>
</dbReference>
<reference evidence="9 10" key="1">
    <citation type="journal article" date="2005" name="Int. J. Syst. Evol. Microbiol.">
        <title>Nitrincola lacisaponensis gen. nov., sp. nov., a novel alkaliphilic bacterium isolated from an alkaline, saline lake.</title>
        <authorList>
            <person name="Dimitriu P.A."/>
            <person name="Shukla S.K."/>
            <person name="Conradt J."/>
            <person name="Marquez M.C."/>
            <person name="Ventosa A."/>
            <person name="Maglia A."/>
            <person name="Peyton B.M."/>
            <person name="Pinkart H.C."/>
            <person name="Mormile M.R."/>
        </authorList>
    </citation>
    <scope>NUCLEOTIDE SEQUENCE [LARGE SCALE GENOMIC DNA]</scope>
    <source>
        <strain evidence="9 10">4CA</strain>
    </source>
</reference>
<dbReference type="Pfam" id="PF00849">
    <property type="entry name" value="PseudoU_synth_2"/>
    <property type="match status" value="1"/>
</dbReference>
<dbReference type="AlphaFoldDB" id="A0A063Y1R6"/>
<dbReference type="STRING" id="267850.ADINL_2811"/>
<dbReference type="PANTHER" id="PTHR47683">
    <property type="entry name" value="PSEUDOURIDINE SYNTHASE FAMILY PROTEIN-RELATED"/>
    <property type="match status" value="1"/>
</dbReference>
<evidence type="ECO:0000313" key="9">
    <source>
        <dbReference type="EMBL" id="KDE38716.1"/>
    </source>
</evidence>
<sequence>MRLDKYLAQTTGLSRKEVKKRLHAGLVEVNGQPERDSGRHVGSEDQVFLDGESLSEPKPRYIMLHKPEGFVCSNDDPTHVTALTLIDLPAAERLIIAGRLDLDTTGLLLLTDDGQWSHRITSPRHKLSKRYRVQLAEPLIADAEAQIERGILLKHEAKRTKPAQLQRLSDTEALLTLTEGRYHQVKRMFAALGNRVVALHREQVGSILLDPDLAPGEYRDLTDAEVASVYTEPSR</sequence>
<evidence type="ECO:0000256" key="7">
    <source>
        <dbReference type="RuleBase" id="RU003887"/>
    </source>
</evidence>
<dbReference type="InterPro" id="IPR050343">
    <property type="entry name" value="RsuA_PseudoU_synthase"/>
</dbReference>
<dbReference type="InterPro" id="IPR020094">
    <property type="entry name" value="TruA/RsuA/RluB/E/F_N"/>
</dbReference>
<dbReference type="Proteomes" id="UP000027318">
    <property type="component" value="Unassembled WGS sequence"/>
</dbReference>
<dbReference type="CDD" id="cd00165">
    <property type="entry name" value="S4"/>
    <property type="match status" value="1"/>
</dbReference>
<dbReference type="Gene3D" id="3.10.290.10">
    <property type="entry name" value="RNA-binding S4 domain"/>
    <property type="match status" value="1"/>
</dbReference>
<gene>
    <name evidence="9" type="ORF">ADINL_2811</name>
</gene>
<dbReference type="InterPro" id="IPR006145">
    <property type="entry name" value="PsdUridine_synth_RsuA/RluA"/>
</dbReference>
<evidence type="ECO:0000256" key="1">
    <source>
        <dbReference type="ARBA" id="ARBA00008348"/>
    </source>
</evidence>
<keyword evidence="2 6" id="KW-0694">RNA-binding</keyword>
<dbReference type="InterPro" id="IPR002942">
    <property type="entry name" value="S4_RNA-bd"/>
</dbReference>
<dbReference type="InterPro" id="IPR020103">
    <property type="entry name" value="PsdUridine_synth_cat_dom_sf"/>
</dbReference>
<keyword evidence="3 7" id="KW-0413">Isomerase</keyword>
<dbReference type="Pfam" id="PF01479">
    <property type="entry name" value="S4"/>
    <property type="match status" value="1"/>
</dbReference>
<evidence type="ECO:0000256" key="6">
    <source>
        <dbReference type="PROSITE-ProRule" id="PRU00182"/>
    </source>
</evidence>
<comment type="catalytic activity">
    <reaction evidence="4">
        <text>uridine(516) in 16S rRNA = pseudouridine(516) in 16S rRNA</text>
        <dbReference type="Rhea" id="RHEA:38867"/>
        <dbReference type="Rhea" id="RHEA-COMP:10089"/>
        <dbReference type="Rhea" id="RHEA-COMP:10090"/>
        <dbReference type="ChEBI" id="CHEBI:65314"/>
        <dbReference type="ChEBI" id="CHEBI:65315"/>
        <dbReference type="EC" id="5.4.99.19"/>
    </reaction>
</comment>
<protein>
    <recommendedName>
        <fullName evidence="7">Pseudouridine synthase</fullName>
        <ecNumber evidence="7">5.4.99.-</ecNumber>
    </recommendedName>
</protein>
<dbReference type="PROSITE" id="PS50889">
    <property type="entry name" value="S4"/>
    <property type="match status" value="1"/>
</dbReference>
<comment type="function">
    <text evidence="5">Responsible for synthesis of pseudouridine from uracil-516 in 16S ribosomal RNA.</text>
</comment>
<dbReference type="InterPro" id="IPR042092">
    <property type="entry name" value="PsdUridine_s_RsuA/RluB/E/F_cat"/>
</dbReference>
<name>A0A063Y1R6_9GAMM</name>
<dbReference type="SUPFAM" id="SSF55120">
    <property type="entry name" value="Pseudouridine synthase"/>
    <property type="match status" value="1"/>
</dbReference>
<accession>A0A063Y1R6</accession>
<dbReference type="EMBL" id="JMSZ01000040">
    <property type="protein sequence ID" value="KDE38716.1"/>
    <property type="molecule type" value="Genomic_DNA"/>
</dbReference>
<dbReference type="GO" id="GO:0016829">
    <property type="term" value="F:lyase activity"/>
    <property type="evidence" value="ECO:0007669"/>
    <property type="project" value="UniProtKB-KW"/>
</dbReference>
<evidence type="ECO:0000256" key="3">
    <source>
        <dbReference type="ARBA" id="ARBA00023235"/>
    </source>
</evidence>
<dbReference type="SUPFAM" id="SSF55174">
    <property type="entry name" value="Alpha-L RNA-binding motif"/>
    <property type="match status" value="1"/>
</dbReference>
<dbReference type="EC" id="5.4.99.-" evidence="7"/>
<dbReference type="NCBIfam" id="TIGR00093">
    <property type="entry name" value="pseudouridine synthase"/>
    <property type="match status" value="1"/>
</dbReference>
<evidence type="ECO:0000259" key="8">
    <source>
        <dbReference type="SMART" id="SM00363"/>
    </source>
</evidence>
<dbReference type="PROSITE" id="PS01149">
    <property type="entry name" value="PSI_RSU"/>
    <property type="match status" value="1"/>
</dbReference>
<evidence type="ECO:0000313" key="10">
    <source>
        <dbReference type="Proteomes" id="UP000027318"/>
    </source>
</evidence>
<keyword evidence="10" id="KW-1185">Reference proteome</keyword>
<dbReference type="Gene3D" id="3.30.70.1560">
    <property type="entry name" value="Alpha-L RNA-binding motif"/>
    <property type="match status" value="1"/>
</dbReference>
<dbReference type="PATRIC" id="fig|267850.7.peg.2764"/>
<dbReference type="InterPro" id="IPR036986">
    <property type="entry name" value="S4_RNA-bd_sf"/>
</dbReference>